<dbReference type="AlphaFoldDB" id="A0A8J2LRS2"/>
<comment type="caution">
    <text evidence="2">The sequence shown here is derived from an EMBL/GenBank/DDBJ whole genome shotgun (WGS) entry which is preliminary data.</text>
</comment>
<protein>
    <submittedName>
        <fullName evidence="2">Uncharacterized protein</fullName>
    </submittedName>
</protein>
<feature type="region of interest" description="Disordered" evidence="1">
    <location>
        <begin position="1"/>
        <end position="20"/>
    </location>
</feature>
<keyword evidence="3" id="KW-1185">Reference proteome</keyword>
<accession>A0A8J2LRS2</accession>
<evidence type="ECO:0000313" key="3">
    <source>
        <dbReference type="Proteomes" id="UP000708208"/>
    </source>
</evidence>
<dbReference type="Proteomes" id="UP000708208">
    <property type="component" value="Unassembled WGS sequence"/>
</dbReference>
<organism evidence="2 3">
    <name type="scientific">Allacma fusca</name>
    <dbReference type="NCBI Taxonomy" id="39272"/>
    <lineage>
        <taxon>Eukaryota</taxon>
        <taxon>Metazoa</taxon>
        <taxon>Ecdysozoa</taxon>
        <taxon>Arthropoda</taxon>
        <taxon>Hexapoda</taxon>
        <taxon>Collembola</taxon>
        <taxon>Symphypleona</taxon>
        <taxon>Sminthuridae</taxon>
        <taxon>Allacma</taxon>
    </lineage>
</organism>
<dbReference type="EMBL" id="CAJVCH010571072">
    <property type="protein sequence ID" value="CAG7836546.1"/>
    <property type="molecule type" value="Genomic_DNA"/>
</dbReference>
<evidence type="ECO:0000313" key="2">
    <source>
        <dbReference type="EMBL" id="CAG7836546.1"/>
    </source>
</evidence>
<reference evidence="2" key="1">
    <citation type="submission" date="2021-06" db="EMBL/GenBank/DDBJ databases">
        <authorList>
            <person name="Hodson N. C."/>
            <person name="Mongue J. A."/>
            <person name="Jaron S. K."/>
        </authorList>
    </citation>
    <scope>NUCLEOTIDE SEQUENCE</scope>
</reference>
<name>A0A8J2LRS2_9HEXA</name>
<evidence type="ECO:0000256" key="1">
    <source>
        <dbReference type="SAM" id="MobiDB-lite"/>
    </source>
</evidence>
<proteinExistence type="predicted"/>
<sequence length="216" mass="24444">MMGKKKRVGNRGEHPNAECPSTSAAYEMPYSSSCVVNDMPWTDGSASRTELKRNYSGLYTYFSGLYTQTSLCFSHVNRKSLISHCKSLRSLKLLSPTYWSSLDRQNVTLQGIRQSRVQDQFTQCKFSVLASENWMETVQRIHAASPFSSTVLLAQNLNGSRSAFPQHLPSFDSPYIMVTRKSIVPMNNRPVRKGVGAVGMEHTGLFSFWKLFHEQQ</sequence>
<gene>
    <name evidence="2" type="ORF">AFUS01_LOCUS45781</name>
</gene>